<dbReference type="Gene3D" id="3.40.710.10">
    <property type="entry name" value="DD-peptidase/beta-lactamase superfamily"/>
    <property type="match status" value="1"/>
</dbReference>
<evidence type="ECO:0000313" key="2">
    <source>
        <dbReference type="EMBL" id="MBS2545865.1"/>
    </source>
</evidence>
<gene>
    <name evidence="2" type="ORF">KGQ19_03190</name>
</gene>
<dbReference type="InterPro" id="IPR012338">
    <property type="entry name" value="Beta-lactam/transpept-like"/>
</dbReference>
<dbReference type="CDD" id="cd06170">
    <property type="entry name" value="LuxR_C_like"/>
    <property type="match status" value="1"/>
</dbReference>
<proteinExistence type="predicted"/>
<dbReference type="EMBL" id="JAAFYZ010000007">
    <property type="protein sequence ID" value="MBS2545865.1"/>
    <property type="molecule type" value="Genomic_DNA"/>
</dbReference>
<dbReference type="PRINTS" id="PR00038">
    <property type="entry name" value="HTHLUXR"/>
</dbReference>
<dbReference type="InterPro" id="IPR001466">
    <property type="entry name" value="Beta-lactam-related"/>
</dbReference>
<name>A0ABS5KIN3_9ACTN</name>
<comment type="caution">
    <text evidence="2">The sequence shown here is derived from an EMBL/GenBank/DDBJ whole genome shotgun (WGS) entry which is preliminary data.</text>
</comment>
<accession>A0ABS5KIN3</accession>
<organism evidence="2 3">
    <name type="scientific">Catenulispora pinistramenti</name>
    <dbReference type="NCBI Taxonomy" id="2705254"/>
    <lineage>
        <taxon>Bacteria</taxon>
        <taxon>Bacillati</taxon>
        <taxon>Actinomycetota</taxon>
        <taxon>Actinomycetes</taxon>
        <taxon>Catenulisporales</taxon>
        <taxon>Catenulisporaceae</taxon>
        <taxon>Catenulispora</taxon>
    </lineage>
</organism>
<evidence type="ECO:0000259" key="1">
    <source>
        <dbReference type="SMART" id="SM00421"/>
    </source>
</evidence>
<reference evidence="2 3" key="1">
    <citation type="submission" date="2020-02" db="EMBL/GenBank/DDBJ databases">
        <title>Acidophilic actinobacteria isolated from forest soil.</title>
        <authorList>
            <person name="Golinska P."/>
        </authorList>
    </citation>
    <scope>NUCLEOTIDE SEQUENCE [LARGE SCALE GENOMIC DNA]</scope>
    <source>
        <strain evidence="2 3">NL8</strain>
    </source>
</reference>
<sequence>MRWSTSRRRSADRACRHLHARGETDHLSAVSVRVTYPGERHATAVTVGTTRFGGHTPVSDDAMRQIGSTTKAFTSVVLLQSEAEGRLSIHDTLGKWLPQYPAWSSVTIQRLLEVLALMARGLSNPAIAAELVISERAVHKYINRIFGKLGLPPTESAHRRVTAVLRCLDGSGSHTARPTSVF</sequence>
<dbReference type="RefSeq" id="WP_212007520.1">
    <property type="nucleotide sequence ID" value="NZ_JAAFYZ010000007.1"/>
</dbReference>
<dbReference type="Pfam" id="PF00144">
    <property type="entry name" value="Beta-lactamase"/>
    <property type="match status" value="1"/>
</dbReference>
<dbReference type="SMART" id="SM00421">
    <property type="entry name" value="HTH_LUXR"/>
    <property type="match status" value="1"/>
</dbReference>
<evidence type="ECO:0000313" key="3">
    <source>
        <dbReference type="Proteomes" id="UP000730482"/>
    </source>
</evidence>
<dbReference type="GO" id="GO:0016787">
    <property type="term" value="F:hydrolase activity"/>
    <property type="evidence" value="ECO:0007669"/>
    <property type="project" value="UniProtKB-KW"/>
</dbReference>
<dbReference type="Proteomes" id="UP000730482">
    <property type="component" value="Unassembled WGS sequence"/>
</dbReference>
<dbReference type="InterPro" id="IPR000792">
    <property type="entry name" value="Tscrpt_reg_LuxR_C"/>
</dbReference>
<keyword evidence="2" id="KW-0378">Hydrolase</keyword>
<feature type="domain" description="HTH luxR-type" evidence="1">
    <location>
        <begin position="103"/>
        <end position="167"/>
    </location>
</feature>
<keyword evidence="3" id="KW-1185">Reference proteome</keyword>
<protein>
    <submittedName>
        <fullName evidence="2">Serine hydrolase</fullName>
    </submittedName>
</protein>
<dbReference type="SUPFAM" id="SSF56601">
    <property type="entry name" value="beta-lactamase/transpeptidase-like"/>
    <property type="match status" value="1"/>
</dbReference>